<dbReference type="SMART" id="SM00343">
    <property type="entry name" value="ZnF_C2HC"/>
    <property type="match status" value="1"/>
</dbReference>
<keyword evidence="11" id="KW-0863">Zinc-finger</keyword>
<evidence type="ECO:0000256" key="8">
    <source>
        <dbReference type="ARBA" id="ARBA00023136"/>
    </source>
</evidence>
<keyword evidence="10 12" id="KW-0407">Ion channel</keyword>
<dbReference type="OrthoDB" id="6021021at2759"/>
<sequence length="680" mass="77170">MDPDIENSVKRIVGEEIRKTQNDLLSQMEGMFSIKLQEFDHQQKERSELQMNRLQNELSGNDDYKFQRKSCEDQFKFNRKLSVTLKEADASLESRDPSASLAKQKIAEGIQLIRYRQKLVKMADSSEMGWKVVQEYTANPLADDSEDDRKILRAQTRAERKTKSEKAKKKRPTPYSRPTSTATSSDANGKASGRPGVCYNCYKPGHWKFECPEKKRKLSTNLFNVNKLSSICSDLVHGNSFQVNTNHLTDKSLKYFMNDDSICLLERERIEQVSSQLTVNSSLLTPVAPAVEELRYWLNSVTQLNEQGNDLHESDVCDLVAFTDASEVGFGGYIVPAVDGICAESVCDSLEILTDCCLELPGLELTLYTETEEYLTGITQGYGARIQIHDRYTYPFPSDEGEYVASGFETHVALKQVELIRKGSPYGECQDVTAYQSNYGAKYTRTLCQNFCKQQLVVDSCGCFDNAESDLFFTLNYTFSVVPCLSETERVCLAQLEADLKGRTLECPECVKPCQETQFGKSFSARNWPTDEYANVLMEGVCEKLPKQACDQMTSKANDYRALGHNFVKIKIYFEDLNYELIEETPEIEVQQFASDVGGAIGLWIGLSIISMFELFQLMLECCAFGVHKCRTPPVPKKKQSDRYKEKSNPSVRKDTRQQELPKQYLNGNGNPYSDWKSHV</sequence>
<dbReference type="PANTHER" id="PTHR11690">
    <property type="entry name" value="AMILORIDE-SENSITIVE SODIUM CHANNEL-RELATED"/>
    <property type="match status" value="1"/>
</dbReference>
<dbReference type="PROSITE" id="PS50158">
    <property type="entry name" value="ZF_CCHC"/>
    <property type="match status" value="1"/>
</dbReference>
<dbReference type="Pfam" id="PF00098">
    <property type="entry name" value="zf-CCHC"/>
    <property type="match status" value="1"/>
</dbReference>
<keyword evidence="2 12" id="KW-0813">Transport</keyword>
<keyword evidence="16" id="KW-1185">Reference proteome</keyword>
<organism evidence="15 16">
    <name type="scientific">Mytilus edulis</name>
    <name type="common">Blue mussel</name>
    <dbReference type="NCBI Taxonomy" id="6550"/>
    <lineage>
        <taxon>Eukaryota</taxon>
        <taxon>Metazoa</taxon>
        <taxon>Spiralia</taxon>
        <taxon>Lophotrochozoa</taxon>
        <taxon>Mollusca</taxon>
        <taxon>Bivalvia</taxon>
        <taxon>Autobranchia</taxon>
        <taxon>Pteriomorphia</taxon>
        <taxon>Mytilida</taxon>
        <taxon>Mytiloidea</taxon>
        <taxon>Mytilidae</taxon>
        <taxon>Mytilinae</taxon>
        <taxon>Mytilus</taxon>
    </lineage>
</organism>
<dbReference type="EMBL" id="CAJPWZ010001599">
    <property type="protein sequence ID" value="CAG2218348.1"/>
    <property type="molecule type" value="Genomic_DNA"/>
</dbReference>
<feature type="compositionally biased region" description="Polar residues" evidence="13">
    <location>
        <begin position="176"/>
        <end position="187"/>
    </location>
</feature>
<dbReference type="SUPFAM" id="SSF57756">
    <property type="entry name" value="Retrovirus zinc finger-like domains"/>
    <property type="match status" value="1"/>
</dbReference>
<accession>A0A8S3SN61</accession>
<evidence type="ECO:0000259" key="14">
    <source>
        <dbReference type="PROSITE" id="PS50158"/>
    </source>
</evidence>
<protein>
    <recommendedName>
        <fullName evidence="14">CCHC-type domain-containing protein</fullName>
    </recommendedName>
</protein>
<evidence type="ECO:0000256" key="2">
    <source>
        <dbReference type="ARBA" id="ARBA00022448"/>
    </source>
</evidence>
<dbReference type="GO" id="GO:0003676">
    <property type="term" value="F:nucleic acid binding"/>
    <property type="evidence" value="ECO:0007669"/>
    <property type="project" value="InterPro"/>
</dbReference>
<dbReference type="GO" id="GO:0015280">
    <property type="term" value="F:ligand-gated sodium channel activity"/>
    <property type="evidence" value="ECO:0007669"/>
    <property type="project" value="TreeGrafter"/>
</dbReference>
<keyword evidence="6" id="KW-0915">Sodium</keyword>
<gene>
    <name evidence="15" type="ORF">MEDL_31984</name>
</gene>
<dbReference type="Proteomes" id="UP000683360">
    <property type="component" value="Unassembled WGS sequence"/>
</dbReference>
<evidence type="ECO:0000256" key="13">
    <source>
        <dbReference type="SAM" id="MobiDB-lite"/>
    </source>
</evidence>
<keyword evidence="9 12" id="KW-0739">Sodium transport</keyword>
<feature type="compositionally biased region" description="Basic and acidic residues" evidence="13">
    <location>
        <begin position="155"/>
        <end position="165"/>
    </location>
</feature>
<dbReference type="GO" id="GO:0005886">
    <property type="term" value="C:plasma membrane"/>
    <property type="evidence" value="ECO:0007669"/>
    <property type="project" value="TreeGrafter"/>
</dbReference>
<dbReference type="Pfam" id="PF00858">
    <property type="entry name" value="ASC"/>
    <property type="match status" value="1"/>
</dbReference>
<evidence type="ECO:0000256" key="7">
    <source>
        <dbReference type="ARBA" id="ARBA00023065"/>
    </source>
</evidence>
<keyword evidence="11" id="KW-0862">Zinc</keyword>
<evidence type="ECO:0000256" key="12">
    <source>
        <dbReference type="RuleBase" id="RU000679"/>
    </source>
</evidence>
<evidence type="ECO:0000256" key="9">
    <source>
        <dbReference type="ARBA" id="ARBA00023201"/>
    </source>
</evidence>
<reference evidence="15" key="1">
    <citation type="submission" date="2021-03" db="EMBL/GenBank/DDBJ databases">
        <authorList>
            <person name="Bekaert M."/>
        </authorList>
    </citation>
    <scope>NUCLEOTIDE SEQUENCE</scope>
</reference>
<keyword evidence="3 12" id="KW-0894">Sodium channel</keyword>
<feature type="region of interest" description="Disordered" evidence="13">
    <location>
        <begin position="155"/>
        <end position="192"/>
    </location>
</feature>
<dbReference type="InterPro" id="IPR036875">
    <property type="entry name" value="Znf_CCHC_sf"/>
</dbReference>
<feature type="region of interest" description="Disordered" evidence="13">
    <location>
        <begin position="634"/>
        <end position="680"/>
    </location>
</feature>
<evidence type="ECO:0000256" key="1">
    <source>
        <dbReference type="ARBA" id="ARBA00004141"/>
    </source>
</evidence>
<dbReference type="InterPro" id="IPR020903">
    <property type="entry name" value="ENaC_CS"/>
</dbReference>
<dbReference type="AlphaFoldDB" id="A0A8S3SN61"/>
<dbReference type="Gene3D" id="4.10.60.10">
    <property type="entry name" value="Zinc finger, CCHC-type"/>
    <property type="match status" value="1"/>
</dbReference>
<keyword evidence="5" id="KW-1133">Transmembrane helix</keyword>
<dbReference type="PROSITE" id="PS01206">
    <property type="entry name" value="ASC"/>
    <property type="match status" value="1"/>
</dbReference>
<evidence type="ECO:0000256" key="4">
    <source>
        <dbReference type="ARBA" id="ARBA00022692"/>
    </source>
</evidence>
<keyword evidence="11" id="KW-0479">Metal-binding</keyword>
<proteinExistence type="inferred from homology"/>
<dbReference type="Gene3D" id="2.60.470.10">
    <property type="entry name" value="Acid-sensing ion channels like domains"/>
    <property type="match status" value="1"/>
</dbReference>
<feature type="domain" description="CCHC-type" evidence="14">
    <location>
        <begin position="198"/>
        <end position="213"/>
    </location>
</feature>
<dbReference type="InterPro" id="IPR001878">
    <property type="entry name" value="Znf_CCHC"/>
</dbReference>
<dbReference type="Gene3D" id="1.10.287.770">
    <property type="entry name" value="YojJ-like"/>
    <property type="match status" value="1"/>
</dbReference>
<name>A0A8S3SN61_MYTED</name>
<dbReference type="PRINTS" id="PR01078">
    <property type="entry name" value="AMINACHANNEL"/>
</dbReference>
<evidence type="ECO:0000256" key="11">
    <source>
        <dbReference type="PROSITE-ProRule" id="PRU00047"/>
    </source>
</evidence>
<keyword evidence="4 12" id="KW-0812">Transmembrane</keyword>
<evidence type="ECO:0000313" key="16">
    <source>
        <dbReference type="Proteomes" id="UP000683360"/>
    </source>
</evidence>
<comment type="similarity">
    <text evidence="12">Belongs to the amiloride-sensitive sodium channel (TC 1.A.6) family.</text>
</comment>
<evidence type="ECO:0000256" key="10">
    <source>
        <dbReference type="ARBA" id="ARBA00023303"/>
    </source>
</evidence>
<keyword evidence="8" id="KW-0472">Membrane</keyword>
<evidence type="ECO:0000256" key="3">
    <source>
        <dbReference type="ARBA" id="ARBA00022461"/>
    </source>
</evidence>
<evidence type="ECO:0000256" key="5">
    <source>
        <dbReference type="ARBA" id="ARBA00022989"/>
    </source>
</evidence>
<dbReference type="PANTHER" id="PTHR11690:SF248">
    <property type="entry name" value="PICKPOCKET 17, ISOFORM A"/>
    <property type="match status" value="1"/>
</dbReference>
<keyword evidence="7 12" id="KW-0406">Ion transport</keyword>
<dbReference type="GO" id="GO:0008270">
    <property type="term" value="F:zinc ion binding"/>
    <property type="evidence" value="ECO:0007669"/>
    <property type="project" value="UniProtKB-KW"/>
</dbReference>
<comment type="subcellular location">
    <subcellularLocation>
        <location evidence="1">Membrane</location>
        <topology evidence="1">Multi-pass membrane protein</topology>
    </subcellularLocation>
</comment>
<evidence type="ECO:0000256" key="6">
    <source>
        <dbReference type="ARBA" id="ARBA00023053"/>
    </source>
</evidence>
<dbReference type="InterPro" id="IPR001873">
    <property type="entry name" value="ENaC"/>
</dbReference>
<feature type="compositionally biased region" description="Basic and acidic residues" evidence="13">
    <location>
        <begin position="639"/>
        <end position="660"/>
    </location>
</feature>
<comment type="caution">
    <text evidence="15">The sequence shown here is derived from an EMBL/GenBank/DDBJ whole genome shotgun (WGS) entry which is preliminary data.</text>
</comment>
<evidence type="ECO:0000313" key="15">
    <source>
        <dbReference type="EMBL" id="CAG2218348.1"/>
    </source>
</evidence>